<accession>A0A9N7YQQ7</accession>
<gene>
    <name evidence="1" type="ORF">PLEPLA_LOCUS24107</name>
</gene>
<evidence type="ECO:0000313" key="2">
    <source>
        <dbReference type="Proteomes" id="UP001153269"/>
    </source>
</evidence>
<dbReference type="Proteomes" id="UP001153269">
    <property type="component" value="Unassembled WGS sequence"/>
</dbReference>
<proteinExistence type="predicted"/>
<keyword evidence="2" id="KW-1185">Reference proteome</keyword>
<dbReference type="AlphaFoldDB" id="A0A9N7YQQ7"/>
<dbReference type="EMBL" id="CADEAL010001853">
    <property type="protein sequence ID" value="CAB1436092.1"/>
    <property type="molecule type" value="Genomic_DNA"/>
</dbReference>
<reference evidence="1" key="1">
    <citation type="submission" date="2020-03" db="EMBL/GenBank/DDBJ databases">
        <authorList>
            <person name="Weist P."/>
        </authorList>
    </citation>
    <scope>NUCLEOTIDE SEQUENCE</scope>
</reference>
<organism evidence="1 2">
    <name type="scientific">Pleuronectes platessa</name>
    <name type="common">European plaice</name>
    <dbReference type="NCBI Taxonomy" id="8262"/>
    <lineage>
        <taxon>Eukaryota</taxon>
        <taxon>Metazoa</taxon>
        <taxon>Chordata</taxon>
        <taxon>Craniata</taxon>
        <taxon>Vertebrata</taxon>
        <taxon>Euteleostomi</taxon>
        <taxon>Actinopterygii</taxon>
        <taxon>Neopterygii</taxon>
        <taxon>Teleostei</taxon>
        <taxon>Neoteleostei</taxon>
        <taxon>Acanthomorphata</taxon>
        <taxon>Carangaria</taxon>
        <taxon>Pleuronectiformes</taxon>
        <taxon>Pleuronectoidei</taxon>
        <taxon>Pleuronectidae</taxon>
        <taxon>Pleuronectes</taxon>
    </lineage>
</organism>
<name>A0A9N7YQQ7_PLEPL</name>
<evidence type="ECO:0000313" key="1">
    <source>
        <dbReference type="EMBL" id="CAB1436092.1"/>
    </source>
</evidence>
<comment type="caution">
    <text evidence="1">The sequence shown here is derived from an EMBL/GenBank/DDBJ whole genome shotgun (WGS) entry which is preliminary data.</text>
</comment>
<sequence length="136" mass="14975">MFGVKVVKSGEHRCKSTEPNDLSVFARDRNKNQGGKQAKLRNRASKEPLGAVSFEITQCTSPLPHSANVSARRGLSELCISSESRQVPLLFSSNLLLLDNLEYQHLGAGLKCITQEQEDGSCKRKQMFPFAPLSPS</sequence>
<protein>
    <submittedName>
        <fullName evidence="1">Uncharacterized protein</fullName>
    </submittedName>
</protein>